<dbReference type="InterPro" id="IPR051055">
    <property type="entry name" value="PIF1_helicase"/>
</dbReference>
<organism evidence="1 2">
    <name type="scientific">Rhodofomes roseus</name>
    <dbReference type="NCBI Taxonomy" id="34475"/>
    <lineage>
        <taxon>Eukaryota</taxon>
        <taxon>Fungi</taxon>
        <taxon>Dikarya</taxon>
        <taxon>Basidiomycota</taxon>
        <taxon>Agaricomycotina</taxon>
        <taxon>Agaricomycetes</taxon>
        <taxon>Polyporales</taxon>
        <taxon>Rhodofomes</taxon>
    </lineage>
</organism>
<dbReference type="GeneID" id="72006645"/>
<protein>
    <recommendedName>
        <fullName evidence="3">ATP-dependent DNA helicase</fullName>
    </recommendedName>
</protein>
<dbReference type="EMBL" id="JADCUA010000040">
    <property type="protein sequence ID" value="KAH9829284.1"/>
    <property type="molecule type" value="Genomic_DNA"/>
</dbReference>
<dbReference type="Proteomes" id="UP000814176">
    <property type="component" value="Unassembled WGS sequence"/>
</dbReference>
<dbReference type="PANTHER" id="PTHR47642">
    <property type="entry name" value="ATP-DEPENDENT DNA HELICASE"/>
    <property type="match status" value="1"/>
</dbReference>
<dbReference type="RefSeq" id="XP_047772766.1">
    <property type="nucleotide sequence ID" value="XM_047925913.1"/>
</dbReference>
<dbReference type="PANTHER" id="PTHR47642:SF6">
    <property type="entry name" value="ATP-DEPENDENT DNA HELICASE"/>
    <property type="match status" value="1"/>
</dbReference>
<evidence type="ECO:0000313" key="2">
    <source>
        <dbReference type="Proteomes" id="UP000814176"/>
    </source>
</evidence>
<dbReference type="SUPFAM" id="SSF52540">
    <property type="entry name" value="P-loop containing nucleoside triphosphate hydrolases"/>
    <property type="match status" value="1"/>
</dbReference>
<evidence type="ECO:0008006" key="3">
    <source>
        <dbReference type="Google" id="ProtNLM"/>
    </source>
</evidence>
<reference evidence="1 2" key="1">
    <citation type="journal article" date="2021" name="Environ. Microbiol.">
        <title>Gene family expansions and transcriptome signatures uncover fungal adaptations to wood decay.</title>
        <authorList>
            <person name="Hage H."/>
            <person name="Miyauchi S."/>
            <person name="Viragh M."/>
            <person name="Drula E."/>
            <person name="Min B."/>
            <person name="Chaduli D."/>
            <person name="Navarro D."/>
            <person name="Favel A."/>
            <person name="Norest M."/>
            <person name="Lesage-Meessen L."/>
            <person name="Balint B."/>
            <person name="Merenyi Z."/>
            <person name="de Eugenio L."/>
            <person name="Morin E."/>
            <person name="Martinez A.T."/>
            <person name="Baldrian P."/>
            <person name="Stursova M."/>
            <person name="Martinez M.J."/>
            <person name="Novotny C."/>
            <person name="Magnuson J.K."/>
            <person name="Spatafora J.W."/>
            <person name="Maurice S."/>
            <person name="Pangilinan J."/>
            <person name="Andreopoulos W."/>
            <person name="LaButti K."/>
            <person name="Hundley H."/>
            <person name="Na H."/>
            <person name="Kuo A."/>
            <person name="Barry K."/>
            <person name="Lipzen A."/>
            <person name="Henrissat B."/>
            <person name="Riley R."/>
            <person name="Ahrendt S."/>
            <person name="Nagy L.G."/>
            <person name="Grigoriev I.V."/>
            <person name="Martin F."/>
            <person name="Rosso M.N."/>
        </authorList>
    </citation>
    <scope>NUCLEOTIDE SEQUENCE [LARGE SCALE GENOMIC DNA]</scope>
    <source>
        <strain evidence="1 2">CIRM-BRFM 1785</strain>
    </source>
</reference>
<accession>A0ABQ8JYF3</accession>
<keyword evidence="2" id="KW-1185">Reference proteome</keyword>
<dbReference type="InterPro" id="IPR027417">
    <property type="entry name" value="P-loop_NTPase"/>
</dbReference>
<name>A0ABQ8JYF3_9APHY</name>
<gene>
    <name evidence="1" type="ORF">C8Q71DRAFT_799772</name>
</gene>
<comment type="caution">
    <text evidence="1">The sequence shown here is derived from an EMBL/GenBank/DDBJ whole genome shotgun (WGS) entry which is preliminary data.</text>
</comment>
<evidence type="ECO:0000313" key="1">
    <source>
        <dbReference type="EMBL" id="KAH9829284.1"/>
    </source>
</evidence>
<sequence>MLTKIFGDAGVSFGGKSVILSGDFAQLPPPGRGQYPLYSDSVGTMTSGVKPYQATSIMGKALWQQFTTVVILRQNMRQRGISEEDQQFRSALENMRYRACTPQDIAVLESRIAGSSCLAPSLLDANFREISIITSYNLDRDAMNEEGAERFAREHHRVLHHFHSIDQWPSASSESTSLRQSQWDHSILQPDNATAIADATQQFLWTLPPHCTSNHAGILPLCIGMPVLLKVNEATELCATNGAEATVVGWTSHTRSGRHVLDVLFVLLKAPARPVNLPSLPPNVIPLTRRRVRLAWTSGKSGRSIKWDREQISVLLNFAMTDFGSQGRTRPFNPCHLMNCRTHQSIYTCLSRSSSLQGTLIIGSLDHSKITGGRIGPLRRKFRELEILRLALSNSGRSGREPTMFRLAFMRL</sequence>
<proteinExistence type="predicted"/>